<dbReference type="Gene3D" id="2.40.110.10">
    <property type="entry name" value="Butyryl-CoA Dehydrogenase, subunit A, domain 2"/>
    <property type="match status" value="1"/>
</dbReference>
<keyword evidence="5" id="KW-0560">Oxidoreductase</keyword>
<dbReference type="SUPFAM" id="SSF56645">
    <property type="entry name" value="Acyl-CoA dehydrogenase NM domain-like"/>
    <property type="match status" value="1"/>
</dbReference>
<reference evidence="9 10" key="1">
    <citation type="submission" date="2020-03" db="EMBL/GenBank/DDBJ databases">
        <title>Sequencing the genomes of 1000 actinobacteria strains.</title>
        <authorList>
            <person name="Klenk H.-P."/>
        </authorList>
    </citation>
    <scope>NUCLEOTIDE SEQUENCE [LARGE SCALE GENOMIC DNA]</scope>
    <source>
        <strain evidence="9 10">DSM 45668</strain>
    </source>
</reference>
<dbReference type="PANTHER" id="PTHR43884">
    <property type="entry name" value="ACYL-COA DEHYDROGENASE"/>
    <property type="match status" value="1"/>
</dbReference>
<evidence type="ECO:0000256" key="3">
    <source>
        <dbReference type="ARBA" id="ARBA00022630"/>
    </source>
</evidence>
<keyword evidence="10" id="KW-1185">Reference proteome</keyword>
<keyword evidence="3 5" id="KW-0285">Flavoprotein</keyword>
<comment type="cofactor">
    <cofactor evidence="1 5">
        <name>FAD</name>
        <dbReference type="ChEBI" id="CHEBI:57692"/>
    </cofactor>
</comment>
<sequence length="398" mass="43457">MARLAQTAGLTEVQSEILSTVRSFVDKEIIPHAQELEHADAYPADIVAGMKEMGLFGITIPEEYGGLGESLLTYALVVEEIARGWMSVSGVINTHFIVAHMISRHGTDEQKRKYLPRMAAGEIRGSFSMSEPDLGSDVAAIRTRARRDGDSYVIDGSKMWLTNGGSSNLIALLVRTDENAGKPHQNLTTFLVEKPEGFGEVAPGLTIPGKIDKMGYKGVDTTEAVFDGFRIPASQVLGEAPGRGFSFMMDGIEVGRVNVAARACGIAIRAFELAIEYAQQRRTFGKPIAQHQAIAFKLAEMATKVEAAHLMMVNAARLKDTGERNDVAAGMAKLIASEYCAEVTQDAFRIHGGYGYSKEYEIERLMREAPFLLIGEGTSEIQKTIISRGLLRDYQSRS</sequence>
<feature type="domain" description="Acyl-CoA dehydrogenase/oxidase N-terminal" evidence="8">
    <location>
        <begin position="11"/>
        <end position="122"/>
    </location>
</feature>
<dbReference type="InterPro" id="IPR009100">
    <property type="entry name" value="AcylCoA_DH/oxidase_NM_dom_sf"/>
</dbReference>
<dbReference type="Pfam" id="PF02770">
    <property type="entry name" value="Acyl-CoA_dh_M"/>
    <property type="match status" value="1"/>
</dbReference>
<dbReference type="InterPro" id="IPR009075">
    <property type="entry name" value="AcylCo_DH/oxidase_C"/>
</dbReference>
<dbReference type="PIRSF" id="PIRSF016578">
    <property type="entry name" value="HsaA"/>
    <property type="match status" value="1"/>
</dbReference>
<evidence type="ECO:0000256" key="1">
    <source>
        <dbReference type="ARBA" id="ARBA00001974"/>
    </source>
</evidence>
<dbReference type="InterPro" id="IPR006091">
    <property type="entry name" value="Acyl-CoA_Oxase/DH_mid-dom"/>
</dbReference>
<dbReference type="InterPro" id="IPR013786">
    <property type="entry name" value="AcylCoA_DH/ox_N"/>
</dbReference>
<dbReference type="PANTHER" id="PTHR43884:SF12">
    <property type="entry name" value="ISOVALERYL-COA DEHYDROGENASE, MITOCHONDRIAL-RELATED"/>
    <property type="match status" value="1"/>
</dbReference>
<feature type="domain" description="Acyl-CoA oxidase/dehydrogenase middle" evidence="7">
    <location>
        <begin position="126"/>
        <end position="227"/>
    </location>
</feature>
<evidence type="ECO:0000259" key="8">
    <source>
        <dbReference type="Pfam" id="PF02771"/>
    </source>
</evidence>
<dbReference type="Pfam" id="PF00441">
    <property type="entry name" value="Acyl-CoA_dh_1"/>
    <property type="match status" value="1"/>
</dbReference>
<dbReference type="Gene3D" id="1.20.140.10">
    <property type="entry name" value="Butyryl-CoA Dehydrogenase, subunit A, domain 3"/>
    <property type="match status" value="1"/>
</dbReference>
<evidence type="ECO:0000256" key="5">
    <source>
        <dbReference type="RuleBase" id="RU362125"/>
    </source>
</evidence>
<dbReference type="EMBL" id="JAANOU010000001">
    <property type="protein sequence ID" value="NIH82409.1"/>
    <property type="molecule type" value="Genomic_DNA"/>
</dbReference>
<comment type="caution">
    <text evidence="9">The sequence shown here is derived from an EMBL/GenBank/DDBJ whole genome shotgun (WGS) entry which is preliminary data.</text>
</comment>
<dbReference type="Pfam" id="PF02771">
    <property type="entry name" value="Acyl-CoA_dh_N"/>
    <property type="match status" value="1"/>
</dbReference>
<feature type="domain" description="Acyl-CoA dehydrogenase/oxidase C-terminal" evidence="6">
    <location>
        <begin position="242"/>
        <end position="391"/>
    </location>
</feature>
<evidence type="ECO:0000313" key="10">
    <source>
        <dbReference type="Proteomes" id="UP000754495"/>
    </source>
</evidence>
<evidence type="ECO:0000313" key="9">
    <source>
        <dbReference type="EMBL" id="NIH82409.1"/>
    </source>
</evidence>
<dbReference type="InterPro" id="IPR036250">
    <property type="entry name" value="AcylCo_DH-like_C"/>
</dbReference>
<evidence type="ECO:0000256" key="4">
    <source>
        <dbReference type="ARBA" id="ARBA00022827"/>
    </source>
</evidence>
<evidence type="ECO:0000259" key="7">
    <source>
        <dbReference type="Pfam" id="PF02770"/>
    </source>
</evidence>
<dbReference type="RefSeq" id="WP_167119545.1">
    <property type="nucleotide sequence ID" value="NZ_JAANOU010000001.1"/>
</dbReference>
<evidence type="ECO:0000256" key="2">
    <source>
        <dbReference type="ARBA" id="ARBA00009347"/>
    </source>
</evidence>
<protein>
    <submittedName>
        <fullName evidence="9">Alkylation response protein AidB-like acyl-CoA dehydrogenase</fullName>
    </submittedName>
</protein>
<dbReference type="Proteomes" id="UP000754495">
    <property type="component" value="Unassembled WGS sequence"/>
</dbReference>
<proteinExistence type="inferred from homology"/>
<dbReference type="InterPro" id="IPR037069">
    <property type="entry name" value="AcylCoA_DH/ox_N_sf"/>
</dbReference>
<gene>
    <name evidence="9" type="ORF">FHX46_004939</name>
</gene>
<comment type="similarity">
    <text evidence="2 5">Belongs to the acyl-CoA dehydrogenase family.</text>
</comment>
<keyword evidence="4 5" id="KW-0274">FAD</keyword>
<dbReference type="SUPFAM" id="SSF47203">
    <property type="entry name" value="Acyl-CoA dehydrogenase C-terminal domain-like"/>
    <property type="match status" value="1"/>
</dbReference>
<name>A0ABX0T3C6_9PSEU</name>
<evidence type="ECO:0000259" key="6">
    <source>
        <dbReference type="Pfam" id="PF00441"/>
    </source>
</evidence>
<accession>A0ABX0T3C6</accession>
<dbReference type="InterPro" id="IPR046373">
    <property type="entry name" value="Acyl-CoA_Oxase/DH_mid-dom_sf"/>
</dbReference>
<dbReference type="Gene3D" id="1.10.540.10">
    <property type="entry name" value="Acyl-CoA dehydrogenase/oxidase, N-terminal domain"/>
    <property type="match status" value="1"/>
</dbReference>
<organism evidence="9 10">
    <name type="scientific">Amycolatopsis viridis</name>
    <dbReference type="NCBI Taxonomy" id="185678"/>
    <lineage>
        <taxon>Bacteria</taxon>
        <taxon>Bacillati</taxon>
        <taxon>Actinomycetota</taxon>
        <taxon>Actinomycetes</taxon>
        <taxon>Pseudonocardiales</taxon>
        <taxon>Pseudonocardiaceae</taxon>
        <taxon>Amycolatopsis</taxon>
    </lineage>
</organism>